<comment type="similarity">
    <text evidence="2">Belongs to the purine-cytosine permease (2.A.39) family.</text>
</comment>
<feature type="transmembrane region" description="Helical" evidence="7">
    <location>
        <begin position="358"/>
        <end position="377"/>
    </location>
</feature>
<feature type="transmembrane region" description="Helical" evidence="7">
    <location>
        <begin position="205"/>
        <end position="226"/>
    </location>
</feature>
<dbReference type="OrthoDB" id="3169878at2"/>
<feature type="transmembrane region" description="Helical" evidence="7">
    <location>
        <begin position="246"/>
        <end position="271"/>
    </location>
</feature>
<evidence type="ECO:0000256" key="2">
    <source>
        <dbReference type="ARBA" id="ARBA00008974"/>
    </source>
</evidence>
<feature type="transmembrane region" description="Helical" evidence="7">
    <location>
        <begin position="144"/>
        <end position="164"/>
    </location>
</feature>
<accession>A0A1N7GIC5</accession>
<evidence type="ECO:0000313" key="8">
    <source>
        <dbReference type="EMBL" id="SIS12258.1"/>
    </source>
</evidence>
<feature type="region of interest" description="Disordered" evidence="6">
    <location>
        <begin position="1"/>
        <end position="30"/>
    </location>
</feature>
<feature type="transmembrane region" description="Helical" evidence="7">
    <location>
        <begin position="415"/>
        <end position="432"/>
    </location>
</feature>
<dbReference type="EMBL" id="FTNT01000008">
    <property type="protein sequence ID" value="SIS12258.1"/>
    <property type="molecule type" value="Genomic_DNA"/>
</dbReference>
<evidence type="ECO:0000256" key="6">
    <source>
        <dbReference type="SAM" id="MobiDB-lite"/>
    </source>
</evidence>
<keyword evidence="4 7" id="KW-1133">Transmembrane helix</keyword>
<evidence type="ECO:0000256" key="5">
    <source>
        <dbReference type="ARBA" id="ARBA00023136"/>
    </source>
</evidence>
<comment type="subcellular location">
    <subcellularLocation>
        <location evidence="1">Membrane</location>
        <topology evidence="1">Multi-pass membrane protein</topology>
    </subcellularLocation>
</comment>
<organism evidence="8 9">
    <name type="scientific">Williamsia sterculiae</name>
    <dbReference type="NCBI Taxonomy" id="1344003"/>
    <lineage>
        <taxon>Bacteria</taxon>
        <taxon>Bacillati</taxon>
        <taxon>Actinomycetota</taxon>
        <taxon>Actinomycetes</taxon>
        <taxon>Mycobacteriales</taxon>
        <taxon>Nocardiaceae</taxon>
        <taxon>Williamsia</taxon>
    </lineage>
</organism>
<evidence type="ECO:0000256" key="4">
    <source>
        <dbReference type="ARBA" id="ARBA00022989"/>
    </source>
</evidence>
<gene>
    <name evidence="8" type="ORF">SAMN05445060_2815</name>
</gene>
<feature type="compositionally biased region" description="Polar residues" evidence="6">
    <location>
        <begin position="1"/>
        <end position="13"/>
    </location>
</feature>
<dbReference type="Pfam" id="PF02133">
    <property type="entry name" value="Transp_cyt_pur"/>
    <property type="match status" value="1"/>
</dbReference>
<feature type="transmembrane region" description="Helical" evidence="7">
    <location>
        <begin position="389"/>
        <end position="409"/>
    </location>
</feature>
<protein>
    <submittedName>
        <fullName evidence="8">Cytosine permease</fullName>
    </submittedName>
</protein>
<feature type="transmembrane region" description="Helical" evidence="7">
    <location>
        <begin position="171"/>
        <end position="193"/>
    </location>
</feature>
<dbReference type="PANTHER" id="PTHR30569">
    <property type="entry name" value="CYTOSINE TRANSPORTER CODB"/>
    <property type="match status" value="1"/>
</dbReference>
<reference evidence="8 9" key="1">
    <citation type="submission" date="2017-01" db="EMBL/GenBank/DDBJ databases">
        <authorList>
            <person name="Mah S.A."/>
            <person name="Swanson W.J."/>
            <person name="Moy G.W."/>
            <person name="Vacquier V.D."/>
        </authorList>
    </citation>
    <scope>NUCLEOTIDE SEQUENCE [LARGE SCALE GENOMIC DNA]</scope>
    <source>
        <strain evidence="8 9">CPCC 203464</strain>
    </source>
</reference>
<dbReference type="STRING" id="1344003.SAMN05445060_2815"/>
<evidence type="ECO:0000256" key="1">
    <source>
        <dbReference type="ARBA" id="ARBA00004141"/>
    </source>
</evidence>
<sequence length="450" mass="46163">MNSHLGIDTGTTTQHHDPGNQLGEEYENTPVPPHARKGFPSIAAVWFGFPMNLGNAVFGGVIVFNLGLINGLIALLLGNLVLFGYVGALSYIAGETGRSFSLQAATTFGTRGRMIVTGFLSTVVIGWFSFQIGLTGTTMRDALGWAPIVGAAIAAVAFTALTTVGIRALSLLGMIATPLFVVLGAVALVYGATGNGLTADDVVHYQGSGTALTFGAAVGIVIAGFADSGTMTADFTRWSKTGKSAVAATFTAFPVSNFVAYAMGGLVVAVGGSTDPGANGGGFLGLLTGHSTALTIIAVVFVFANLGSVGTHCLYNGAVGWSGITNRTMRPVAIVLGVFGGAIALTGVWSYFLDWLNILGIFVPPIGAVLITDQLILRRRSAPSPRLRTSAFVAWIAGAAVATASHYFVRESVDALVGIVIAVAVFWVYEKVSAGASAVTASRSSDVVSA</sequence>
<evidence type="ECO:0000256" key="7">
    <source>
        <dbReference type="SAM" id="Phobius"/>
    </source>
</evidence>
<dbReference type="PANTHER" id="PTHR30569:SF0">
    <property type="entry name" value="CYTOSINE PERMEASE"/>
    <property type="match status" value="1"/>
</dbReference>
<feature type="transmembrane region" description="Helical" evidence="7">
    <location>
        <begin position="283"/>
        <end position="304"/>
    </location>
</feature>
<feature type="transmembrane region" description="Helical" evidence="7">
    <location>
        <begin position="72"/>
        <end position="93"/>
    </location>
</feature>
<evidence type="ECO:0000256" key="3">
    <source>
        <dbReference type="ARBA" id="ARBA00022692"/>
    </source>
</evidence>
<dbReference type="InterPro" id="IPR001248">
    <property type="entry name" value="Pur-cyt_permease"/>
</dbReference>
<keyword evidence="5 7" id="KW-0472">Membrane</keyword>
<dbReference type="GO" id="GO:0005886">
    <property type="term" value="C:plasma membrane"/>
    <property type="evidence" value="ECO:0007669"/>
    <property type="project" value="TreeGrafter"/>
</dbReference>
<feature type="transmembrane region" description="Helical" evidence="7">
    <location>
        <begin position="43"/>
        <end position="66"/>
    </location>
</feature>
<dbReference type="RefSeq" id="WP_143690387.1">
    <property type="nucleotide sequence ID" value="NZ_FTNT01000008.1"/>
</dbReference>
<name>A0A1N7GIC5_9NOCA</name>
<evidence type="ECO:0000313" key="9">
    <source>
        <dbReference type="Proteomes" id="UP000186218"/>
    </source>
</evidence>
<keyword evidence="9" id="KW-1185">Reference proteome</keyword>
<dbReference type="AlphaFoldDB" id="A0A1N7GIC5"/>
<feature type="transmembrane region" description="Helical" evidence="7">
    <location>
        <begin position="114"/>
        <end position="132"/>
    </location>
</feature>
<dbReference type="InterPro" id="IPR030191">
    <property type="entry name" value="CodB"/>
</dbReference>
<proteinExistence type="inferred from homology"/>
<keyword evidence="3 7" id="KW-0812">Transmembrane</keyword>
<dbReference type="GO" id="GO:0015209">
    <property type="term" value="F:cytosine transmembrane transporter activity"/>
    <property type="evidence" value="ECO:0007669"/>
    <property type="project" value="InterPro"/>
</dbReference>
<dbReference type="Proteomes" id="UP000186218">
    <property type="component" value="Unassembled WGS sequence"/>
</dbReference>
<feature type="transmembrane region" description="Helical" evidence="7">
    <location>
        <begin position="332"/>
        <end position="352"/>
    </location>
</feature>
<dbReference type="Gene3D" id="1.10.4160.10">
    <property type="entry name" value="Hydantoin permease"/>
    <property type="match status" value="1"/>
</dbReference>